<keyword evidence="8" id="KW-1003">Cell membrane</keyword>
<dbReference type="Proteomes" id="UP000190625">
    <property type="component" value="Unassembled WGS sequence"/>
</dbReference>
<feature type="region of interest" description="G1" evidence="9">
    <location>
        <begin position="17"/>
        <end position="24"/>
    </location>
</feature>
<evidence type="ECO:0000256" key="7">
    <source>
        <dbReference type="ARBA" id="ARBA00023136"/>
    </source>
</evidence>
<dbReference type="Pfam" id="PF07650">
    <property type="entry name" value="KH_2"/>
    <property type="match status" value="1"/>
</dbReference>
<dbReference type="Gene3D" id="3.30.300.20">
    <property type="match status" value="1"/>
</dbReference>
<feature type="binding site" evidence="8">
    <location>
        <begin position="126"/>
        <end position="129"/>
    </location>
    <ligand>
        <name>GTP</name>
        <dbReference type="ChEBI" id="CHEBI:37565"/>
    </ligand>
</feature>
<dbReference type="InterPro" id="IPR015946">
    <property type="entry name" value="KH_dom-like_a/b"/>
</dbReference>
<evidence type="ECO:0000256" key="10">
    <source>
        <dbReference type="RuleBase" id="RU003761"/>
    </source>
</evidence>
<dbReference type="RefSeq" id="WP_078810777.1">
    <property type="nucleotide sequence ID" value="NZ_FUWM01000022.1"/>
</dbReference>
<dbReference type="SUPFAM" id="SSF52540">
    <property type="entry name" value="P-loop containing nucleoside triphosphate hydrolases"/>
    <property type="match status" value="1"/>
</dbReference>
<feature type="region of interest" description="G3" evidence="9">
    <location>
        <begin position="64"/>
        <end position="67"/>
    </location>
</feature>
<dbReference type="SUPFAM" id="SSF54814">
    <property type="entry name" value="Prokaryotic type KH domain (KH-domain type II)"/>
    <property type="match status" value="1"/>
</dbReference>
<evidence type="ECO:0000256" key="6">
    <source>
        <dbReference type="ARBA" id="ARBA00023134"/>
    </source>
</evidence>
<feature type="domain" description="KH type-2" evidence="11">
    <location>
        <begin position="207"/>
        <end position="285"/>
    </location>
</feature>
<evidence type="ECO:0000256" key="2">
    <source>
        <dbReference type="ARBA" id="ARBA00020484"/>
    </source>
</evidence>
<dbReference type="InterPro" id="IPR005225">
    <property type="entry name" value="Small_GTP-bd"/>
</dbReference>
<dbReference type="FunFam" id="3.40.50.300:FF:000094">
    <property type="entry name" value="GTPase Era"/>
    <property type="match status" value="1"/>
</dbReference>
<feature type="binding site" evidence="8">
    <location>
        <begin position="17"/>
        <end position="24"/>
    </location>
    <ligand>
        <name>GTP</name>
        <dbReference type="ChEBI" id="CHEBI:37565"/>
    </ligand>
</feature>
<keyword evidence="6 8" id="KW-0342">GTP-binding</keyword>
<dbReference type="PROSITE" id="PS51713">
    <property type="entry name" value="G_ERA"/>
    <property type="match status" value="1"/>
</dbReference>
<keyword evidence="5 8" id="KW-0694">RNA-binding</keyword>
<dbReference type="AlphaFoldDB" id="A0A1T4PYY3"/>
<evidence type="ECO:0000313" key="13">
    <source>
        <dbReference type="EMBL" id="SJZ96168.1"/>
    </source>
</evidence>
<dbReference type="Gene3D" id="3.40.50.300">
    <property type="entry name" value="P-loop containing nucleotide triphosphate hydrolases"/>
    <property type="match status" value="1"/>
</dbReference>
<dbReference type="GO" id="GO:0005829">
    <property type="term" value="C:cytosol"/>
    <property type="evidence" value="ECO:0007669"/>
    <property type="project" value="TreeGrafter"/>
</dbReference>
<accession>A0A1T4PYY3</accession>
<comment type="similarity">
    <text evidence="1 8 9 10">Belongs to the TRAFAC class TrmE-Era-EngA-EngB-Septin-like GTPase superfamily. Era GTPase family.</text>
</comment>
<keyword evidence="14" id="KW-1185">Reference proteome</keyword>
<protein>
    <recommendedName>
        <fullName evidence="2 8">GTPase Era</fullName>
    </recommendedName>
</protein>
<dbReference type="GO" id="GO:0005886">
    <property type="term" value="C:plasma membrane"/>
    <property type="evidence" value="ECO:0007669"/>
    <property type="project" value="UniProtKB-SubCell"/>
</dbReference>
<dbReference type="GO" id="GO:0000028">
    <property type="term" value="P:ribosomal small subunit assembly"/>
    <property type="evidence" value="ECO:0007669"/>
    <property type="project" value="TreeGrafter"/>
</dbReference>
<dbReference type="InterPro" id="IPR006073">
    <property type="entry name" value="GTP-bd"/>
</dbReference>
<dbReference type="NCBIfam" id="TIGR00231">
    <property type="entry name" value="small_GTP"/>
    <property type="match status" value="1"/>
</dbReference>
<dbReference type="InterPro" id="IPR030388">
    <property type="entry name" value="G_ERA_dom"/>
</dbReference>
<evidence type="ECO:0000259" key="12">
    <source>
        <dbReference type="PROSITE" id="PS51713"/>
    </source>
</evidence>
<dbReference type="Pfam" id="PF01926">
    <property type="entry name" value="MMR_HSR1"/>
    <property type="match status" value="1"/>
</dbReference>
<evidence type="ECO:0000256" key="4">
    <source>
        <dbReference type="ARBA" id="ARBA00022741"/>
    </source>
</evidence>
<feature type="region of interest" description="G5" evidence="9">
    <location>
        <begin position="155"/>
        <end position="157"/>
    </location>
</feature>
<dbReference type="CDD" id="cd22534">
    <property type="entry name" value="KH-II_Era"/>
    <property type="match status" value="1"/>
</dbReference>
<dbReference type="OrthoDB" id="9805918at2"/>
<evidence type="ECO:0000256" key="3">
    <source>
        <dbReference type="ARBA" id="ARBA00022517"/>
    </source>
</evidence>
<keyword evidence="7 8" id="KW-0472">Membrane</keyword>
<dbReference type="InterPro" id="IPR009019">
    <property type="entry name" value="KH_sf_prok-type"/>
</dbReference>
<evidence type="ECO:0000259" key="11">
    <source>
        <dbReference type="PROSITE" id="PS50823"/>
    </source>
</evidence>
<feature type="domain" description="Era-type G" evidence="12">
    <location>
        <begin position="9"/>
        <end position="176"/>
    </location>
</feature>
<keyword evidence="4 8" id="KW-0547">Nucleotide-binding</keyword>
<dbReference type="HAMAP" id="MF_00367">
    <property type="entry name" value="GTPase_Era"/>
    <property type="match status" value="1"/>
</dbReference>
<feature type="region of interest" description="G4" evidence="9">
    <location>
        <begin position="126"/>
        <end position="129"/>
    </location>
</feature>
<evidence type="ECO:0000256" key="8">
    <source>
        <dbReference type="HAMAP-Rule" id="MF_00367"/>
    </source>
</evidence>
<dbReference type="CDD" id="cd04163">
    <property type="entry name" value="Era"/>
    <property type="match status" value="1"/>
</dbReference>
<dbReference type="GO" id="GO:0043024">
    <property type="term" value="F:ribosomal small subunit binding"/>
    <property type="evidence" value="ECO:0007669"/>
    <property type="project" value="TreeGrafter"/>
</dbReference>
<keyword evidence="8" id="KW-0963">Cytoplasm</keyword>
<dbReference type="EMBL" id="FUWM01000022">
    <property type="protein sequence ID" value="SJZ96168.1"/>
    <property type="molecule type" value="Genomic_DNA"/>
</dbReference>
<dbReference type="InterPro" id="IPR004044">
    <property type="entry name" value="KH_dom_type_2"/>
</dbReference>
<dbReference type="NCBIfam" id="TIGR00436">
    <property type="entry name" value="era"/>
    <property type="match status" value="1"/>
</dbReference>
<comment type="subunit">
    <text evidence="8">Monomer.</text>
</comment>
<keyword evidence="8" id="KW-0699">rRNA-binding</keyword>
<dbReference type="GO" id="GO:0005525">
    <property type="term" value="F:GTP binding"/>
    <property type="evidence" value="ECO:0007669"/>
    <property type="project" value="UniProtKB-UniRule"/>
</dbReference>
<sequence length="301" mass="34558">MLETDADFKSGFVTVIGQPNVGKSTLINNLIGEKVVITTPKQQTTRNKIQCIYTQDDAQVIFIDTPGIHQAQDKMGEYMVDVAYKSLQKIDLIFFMIDARKGITRLDRKISKQLSGLNTPIIVVLNKIDLIGKQKLANRIEEVNRLGDYIDVIPVSAKTGNNLDTLIEETIKLIPKGPKYYPNDMITDQIEQFVITELIREKIMYLTREEVPHAVAIEIIQMKKREERDLIDINANIYVERNSQKGIIIGKNGKRLREIGKRARKDIEDLLGSQIYLDLWVKVRKDWREKEDALKMLGYRG</sequence>
<reference evidence="14" key="1">
    <citation type="submission" date="2017-02" db="EMBL/GenBank/DDBJ databases">
        <authorList>
            <person name="Varghese N."/>
            <person name="Submissions S."/>
        </authorList>
    </citation>
    <scope>NUCLEOTIDE SEQUENCE [LARGE SCALE GENOMIC DNA]</scope>
    <source>
        <strain evidence="14">ATCC BAA-73</strain>
    </source>
</reference>
<comment type="function">
    <text evidence="8">An essential GTPase that binds both GDP and GTP, with rapid nucleotide exchange. Plays a role in 16S rRNA processing and 30S ribosomal subunit biogenesis and possibly also in cell cycle regulation and energy metabolism.</text>
</comment>
<comment type="subcellular location">
    <subcellularLocation>
        <location evidence="8">Cytoplasm</location>
    </subcellularLocation>
    <subcellularLocation>
        <location evidence="8">Cell membrane</location>
        <topology evidence="8">Peripheral membrane protein</topology>
    </subcellularLocation>
</comment>
<gene>
    <name evidence="8" type="primary">era</name>
    <name evidence="13" type="ORF">SAMN02745118_02344</name>
</gene>
<dbReference type="InterPro" id="IPR027417">
    <property type="entry name" value="P-loop_NTPase"/>
</dbReference>
<dbReference type="GO" id="GO:0070181">
    <property type="term" value="F:small ribosomal subunit rRNA binding"/>
    <property type="evidence" value="ECO:0007669"/>
    <property type="project" value="UniProtKB-UniRule"/>
</dbReference>
<dbReference type="PANTHER" id="PTHR42698:SF1">
    <property type="entry name" value="GTPASE ERA, MITOCHONDRIAL"/>
    <property type="match status" value="1"/>
</dbReference>
<name>A0A1T4PYY3_9FIRM</name>
<feature type="region of interest" description="G2" evidence="9">
    <location>
        <begin position="43"/>
        <end position="47"/>
    </location>
</feature>
<dbReference type="GO" id="GO:0003924">
    <property type="term" value="F:GTPase activity"/>
    <property type="evidence" value="ECO:0007669"/>
    <property type="project" value="UniProtKB-UniRule"/>
</dbReference>
<dbReference type="PROSITE" id="PS50823">
    <property type="entry name" value="KH_TYPE_2"/>
    <property type="match status" value="1"/>
</dbReference>
<evidence type="ECO:0000256" key="5">
    <source>
        <dbReference type="ARBA" id="ARBA00022884"/>
    </source>
</evidence>
<dbReference type="STRING" id="142842.SAMN02745118_02344"/>
<organism evidence="13 14">
    <name type="scientific">Selenihalanaerobacter shriftii</name>
    <dbReference type="NCBI Taxonomy" id="142842"/>
    <lineage>
        <taxon>Bacteria</taxon>
        <taxon>Bacillati</taxon>
        <taxon>Bacillota</taxon>
        <taxon>Clostridia</taxon>
        <taxon>Halanaerobiales</taxon>
        <taxon>Halobacteroidaceae</taxon>
        <taxon>Selenihalanaerobacter</taxon>
    </lineage>
</organism>
<evidence type="ECO:0000256" key="9">
    <source>
        <dbReference type="PROSITE-ProRule" id="PRU01050"/>
    </source>
</evidence>
<dbReference type="PANTHER" id="PTHR42698">
    <property type="entry name" value="GTPASE ERA"/>
    <property type="match status" value="1"/>
</dbReference>
<evidence type="ECO:0000313" key="14">
    <source>
        <dbReference type="Proteomes" id="UP000190625"/>
    </source>
</evidence>
<dbReference type="PRINTS" id="PR00449">
    <property type="entry name" value="RASTRNSFRMNG"/>
</dbReference>
<evidence type="ECO:0000256" key="1">
    <source>
        <dbReference type="ARBA" id="ARBA00007921"/>
    </source>
</evidence>
<dbReference type="FunFam" id="3.30.300.20:FF:000003">
    <property type="entry name" value="GTPase Era"/>
    <property type="match status" value="1"/>
</dbReference>
<dbReference type="InterPro" id="IPR005662">
    <property type="entry name" value="GTPase_Era-like"/>
</dbReference>
<proteinExistence type="inferred from homology"/>
<dbReference type="NCBIfam" id="NF000908">
    <property type="entry name" value="PRK00089.1"/>
    <property type="match status" value="1"/>
</dbReference>
<feature type="binding site" evidence="8">
    <location>
        <begin position="64"/>
        <end position="68"/>
    </location>
    <ligand>
        <name>GTP</name>
        <dbReference type="ChEBI" id="CHEBI:37565"/>
    </ligand>
</feature>
<keyword evidence="3 8" id="KW-0690">Ribosome biogenesis</keyword>